<dbReference type="OrthoDB" id="167576at2759"/>
<dbReference type="AlphaFoldDB" id="A0A5C3MZS4"/>
<dbReference type="PRINTS" id="PR00704">
    <property type="entry name" value="CALPAIN"/>
</dbReference>
<protein>
    <submittedName>
        <fullName evidence="8">Cysteine proteinase</fullName>
    </submittedName>
</protein>
<evidence type="ECO:0000256" key="6">
    <source>
        <dbReference type="PROSITE-ProRule" id="PRU00239"/>
    </source>
</evidence>
<dbReference type="InterPro" id="IPR038765">
    <property type="entry name" value="Papain-like_cys_pep_sf"/>
</dbReference>
<evidence type="ECO:0000256" key="3">
    <source>
        <dbReference type="ARBA" id="ARBA00022801"/>
    </source>
</evidence>
<sequence length="801" mass="89342">MATSSTGKGDGEDTYARATKAEVEQNWDLAFKLYVRAVELYLHASRTATENVSRAEYKAQAAKALNRAEKIKALKRDLAPVPVDRFSEQQQYYILDKSCVINGKRFDPWNKPSPGALDHEQPRFSSEQVECLAEWRRPRDVSPECRLASTALTPLDIIQHLVADCSVCSSLAACIEHSRRFGTKLGLSSLYPQDPSGTPRAAVDGQYTVQVLFNGTHRRVDIDDKLPYSTDGVPLCMSAIARGDLWPSLLGKAYMKLMGGYDFPGSNSSIDLHALIGWIPEHREFQSVTFERETTWNRLCLGFNEGRCLATVGTDERQDIQWNNRHLLSAHCYAVIDVQEAGGERTLTLLDPLISFERRLTEETDTDQSRVWKMSWDNACSVFHSIYLSWDPALFPHQLTFHGIWRSNADDNGAQTAHSLLKLRPTSAAESDLWVVLTRHVVDRRRASEYISLRVEKDGTLSDYMSINKLASQGMYTNNPHTLVRTRLQGSEDFVCVLASYDGAFDDTAYTVTVYSTAELSWDKTVPPPAHVKKVEGALTMKTAGGSCLYSTFMLNPQYHLRIHGDNNTKSKTANKGKIDFLLHGDRGIPLNVTVLWSQGQRITEVSPNDIAVGSGPYSYGLAHAKKDLPPGDYTVVVSAFEPEQQGKFSLQVESPYPFDMESIPQEGAGMYNKTVRGAWDNDTAAGAPPYNRYFSNPWYDIQVKSQTQLKIRLQISRPSPMTTINISLYRDAAPPQLLLSSGPYSDSICGVITPQIPLAPGNYFLVPSTYEPGFRAPFRIIVYCTTSGVAVGQRKHSGNR</sequence>
<dbReference type="SUPFAM" id="SSF54001">
    <property type="entry name" value="Cysteine proteinases"/>
    <property type="match status" value="1"/>
</dbReference>
<dbReference type="EMBL" id="ML213512">
    <property type="protein sequence ID" value="TFK50844.1"/>
    <property type="molecule type" value="Genomic_DNA"/>
</dbReference>
<feature type="active site" evidence="5">
    <location>
        <position position="331"/>
    </location>
</feature>
<dbReference type="InterPro" id="IPR036213">
    <property type="entry name" value="Calpain_III_sf"/>
</dbReference>
<dbReference type="InterPro" id="IPR036181">
    <property type="entry name" value="MIT_dom_sf"/>
</dbReference>
<dbReference type="InterPro" id="IPR007330">
    <property type="entry name" value="MIT_dom"/>
</dbReference>
<dbReference type="PANTHER" id="PTHR46143:SF1">
    <property type="entry name" value="CALPAIN-7"/>
    <property type="match status" value="1"/>
</dbReference>
<dbReference type="Gene3D" id="1.20.58.80">
    <property type="entry name" value="Phosphotransferase system, lactose/cellobiose-type IIA subunit"/>
    <property type="match status" value="1"/>
</dbReference>
<keyword evidence="9" id="KW-1185">Reference proteome</keyword>
<dbReference type="Gene3D" id="2.60.120.380">
    <property type="match status" value="2"/>
</dbReference>
<feature type="domain" description="Calpain catalytic" evidence="7">
    <location>
        <begin position="107"/>
        <end position="435"/>
    </location>
</feature>
<dbReference type="SUPFAM" id="SSF116846">
    <property type="entry name" value="MIT domain"/>
    <property type="match status" value="1"/>
</dbReference>
<feature type="active site" evidence="5">
    <location>
        <position position="165"/>
    </location>
</feature>
<evidence type="ECO:0000313" key="8">
    <source>
        <dbReference type="EMBL" id="TFK50844.1"/>
    </source>
</evidence>
<dbReference type="SMART" id="SM00230">
    <property type="entry name" value="CysPc"/>
    <property type="match status" value="1"/>
</dbReference>
<reference evidence="8 9" key="1">
    <citation type="journal article" date="2019" name="Nat. Ecol. Evol.">
        <title>Megaphylogeny resolves global patterns of mushroom evolution.</title>
        <authorList>
            <person name="Varga T."/>
            <person name="Krizsan K."/>
            <person name="Foldi C."/>
            <person name="Dima B."/>
            <person name="Sanchez-Garcia M."/>
            <person name="Sanchez-Ramirez S."/>
            <person name="Szollosi G.J."/>
            <person name="Szarkandi J.G."/>
            <person name="Papp V."/>
            <person name="Albert L."/>
            <person name="Andreopoulos W."/>
            <person name="Angelini C."/>
            <person name="Antonin V."/>
            <person name="Barry K.W."/>
            <person name="Bougher N.L."/>
            <person name="Buchanan P."/>
            <person name="Buyck B."/>
            <person name="Bense V."/>
            <person name="Catcheside P."/>
            <person name="Chovatia M."/>
            <person name="Cooper J."/>
            <person name="Damon W."/>
            <person name="Desjardin D."/>
            <person name="Finy P."/>
            <person name="Geml J."/>
            <person name="Haridas S."/>
            <person name="Hughes K."/>
            <person name="Justo A."/>
            <person name="Karasinski D."/>
            <person name="Kautmanova I."/>
            <person name="Kiss B."/>
            <person name="Kocsube S."/>
            <person name="Kotiranta H."/>
            <person name="LaButti K.M."/>
            <person name="Lechner B.E."/>
            <person name="Liimatainen K."/>
            <person name="Lipzen A."/>
            <person name="Lukacs Z."/>
            <person name="Mihaltcheva S."/>
            <person name="Morgado L.N."/>
            <person name="Niskanen T."/>
            <person name="Noordeloos M.E."/>
            <person name="Ohm R.A."/>
            <person name="Ortiz-Santana B."/>
            <person name="Ovrebo C."/>
            <person name="Racz N."/>
            <person name="Riley R."/>
            <person name="Savchenko A."/>
            <person name="Shiryaev A."/>
            <person name="Soop K."/>
            <person name="Spirin V."/>
            <person name="Szebenyi C."/>
            <person name="Tomsovsky M."/>
            <person name="Tulloss R.E."/>
            <person name="Uehling J."/>
            <person name="Grigoriev I.V."/>
            <person name="Vagvolgyi C."/>
            <person name="Papp T."/>
            <person name="Martin F.M."/>
            <person name="Miettinen O."/>
            <person name="Hibbett D.S."/>
            <person name="Nagy L.G."/>
        </authorList>
    </citation>
    <scope>NUCLEOTIDE SEQUENCE [LARGE SCALE GENOMIC DNA]</scope>
    <source>
        <strain evidence="8 9">OMC1185</strain>
    </source>
</reference>
<evidence type="ECO:0000256" key="5">
    <source>
        <dbReference type="PIRSR" id="PIRSR622684-1"/>
    </source>
</evidence>
<dbReference type="STRING" id="5364.A0A5C3MZS4"/>
<organism evidence="8 9">
    <name type="scientific">Heliocybe sulcata</name>
    <dbReference type="NCBI Taxonomy" id="5364"/>
    <lineage>
        <taxon>Eukaryota</taxon>
        <taxon>Fungi</taxon>
        <taxon>Dikarya</taxon>
        <taxon>Basidiomycota</taxon>
        <taxon>Agaricomycotina</taxon>
        <taxon>Agaricomycetes</taxon>
        <taxon>Gloeophyllales</taxon>
        <taxon>Gloeophyllaceae</taxon>
        <taxon>Heliocybe</taxon>
    </lineage>
</organism>
<evidence type="ECO:0000256" key="4">
    <source>
        <dbReference type="ARBA" id="ARBA00022807"/>
    </source>
</evidence>
<name>A0A5C3MZS4_9AGAM</name>
<proteinExistence type="inferred from homology"/>
<dbReference type="GO" id="GO:0004198">
    <property type="term" value="F:calcium-dependent cysteine-type endopeptidase activity"/>
    <property type="evidence" value="ECO:0007669"/>
    <property type="project" value="InterPro"/>
</dbReference>
<gene>
    <name evidence="8" type="ORF">OE88DRAFT_1659949</name>
</gene>
<dbReference type="InterPro" id="IPR051297">
    <property type="entry name" value="PalB/RIM13"/>
</dbReference>
<dbReference type="InterPro" id="IPR022684">
    <property type="entry name" value="Calpain_cysteine_protease"/>
</dbReference>
<dbReference type="PROSITE" id="PS50203">
    <property type="entry name" value="CALPAIN_CAT"/>
    <property type="match status" value="1"/>
</dbReference>
<evidence type="ECO:0000259" key="7">
    <source>
        <dbReference type="PROSITE" id="PS50203"/>
    </source>
</evidence>
<dbReference type="PANTHER" id="PTHR46143">
    <property type="entry name" value="CALPAIN-7"/>
    <property type="match status" value="1"/>
</dbReference>
<accession>A0A5C3MZS4</accession>
<keyword evidence="3" id="KW-0378">Hydrolase</keyword>
<dbReference type="GO" id="GO:0006508">
    <property type="term" value="P:proteolysis"/>
    <property type="evidence" value="ECO:0007669"/>
    <property type="project" value="UniProtKB-KW"/>
</dbReference>
<keyword evidence="4" id="KW-0788">Thiol protease</keyword>
<evidence type="ECO:0000256" key="1">
    <source>
        <dbReference type="ARBA" id="ARBA00010193"/>
    </source>
</evidence>
<dbReference type="SMART" id="SM00745">
    <property type="entry name" value="MIT"/>
    <property type="match status" value="1"/>
</dbReference>
<dbReference type="Pfam" id="PF00648">
    <property type="entry name" value="Peptidase_C2"/>
    <property type="match status" value="1"/>
</dbReference>
<dbReference type="SMART" id="SM00720">
    <property type="entry name" value="calpain_III"/>
    <property type="match status" value="1"/>
</dbReference>
<dbReference type="Proteomes" id="UP000305948">
    <property type="component" value="Unassembled WGS sequence"/>
</dbReference>
<dbReference type="InterPro" id="IPR022683">
    <property type="entry name" value="Calpain_III"/>
</dbReference>
<evidence type="ECO:0000313" key="9">
    <source>
        <dbReference type="Proteomes" id="UP000305948"/>
    </source>
</evidence>
<comment type="caution">
    <text evidence="6">Lacks conserved residue(s) required for the propagation of feature annotation.</text>
</comment>
<dbReference type="SUPFAM" id="SSF49758">
    <property type="entry name" value="Calpain large subunit, middle domain (domain III)"/>
    <property type="match status" value="2"/>
</dbReference>
<dbReference type="InterPro" id="IPR001300">
    <property type="entry name" value="Peptidase_C2_calpain_cat"/>
</dbReference>
<evidence type="ECO:0000256" key="2">
    <source>
        <dbReference type="ARBA" id="ARBA00022670"/>
    </source>
</evidence>
<comment type="similarity">
    <text evidence="1">Belongs to the peptidase C2 family. PalB/RIM13 subfamily.</text>
</comment>
<keyword evidence="2" id="KW-0645">Protease</keyword>